<comment type="cofactor">
    <cofactor evidence="2">
        <name>Mg(2+)</name>
        <dbReference type="ChEBI" id="CHEBI:18420"/>
    </cofactor>
</comment>
<evidence type="ECO:0000256" key="6">
    <source>
        <dbReference type="ARBA" id="ARBA00022763"/>
    </source>
</evidence>
<dbReference type="Gene3D" id="3.60.10.10">
    <property type="entry name" value="Endonuclease/exonuclease/phosphatase"/>
    <property type="match status" value="1"/>
</dbReference>
<evidence type="ECO:0000256" key="8">
    <source>
        <dbReference type="ARBA" id="ARBA00022801"/>
    </source>
</evidence>
<dbReference type="GO" id="GO:0004519">
    <property type="term" value="F:endonuclease activity"/>
    <property type="evidence" value="ECO:0007669"/>
    <property type="project" value="UniProtKB-KW"/>
</dbReference>
<dbReference type="SUPFAM" id="SSF90209">
    <property type="entry name" value="Ran binding protein zinc finger-like"/>
    <property type="match status" value="1"/>
</dbReference>
<evidence type="ECO:0000256" key="7">
    <source>
        <dbReference type="ARBA" id="ARBA00022771"/>
    </source>
</evidence>
<dbReference type="GO" id="GO:0003697">
    <property type="term" value="F:single-stranded DNA binding"/>
    <property type="evidence" value="ECO:0007669"/>
    <property type="project" value="TreeGrafter"/>
</dbReference>
<proteinExistence type="predicted"/>
<dbReference type="InterPro" id="IPR036691">
    <property type="entry name" value="Endo/exonu/phosph_ase_sf"/>
</dbReference>
<keyword evidence="12" id="KW-0539">Nucleus</keyword>
<dbReference type="PANTHER" id="PTHR15822">
    <property type="entry name" value="TRAF AND TNF RECEPTOR-ASSOCIATED PROTEIN"/>
    <property type="match status" value="1"/>
</dbReference>
<dbReference type="Proteomes" id="UP001370490">
    <property type="component" value="Unassembled WGS sequence"/>
</dbReference>
<evidence type="ECO:0000256" key="9">
    <source>
        <dbReference type="ARBA" id="ARBA00022833"/>
    </source>
</evidence>
<keyword evidence="16" id="KW-1185">Reference proteome</keyword>
<dbReference type="GO" id="GO:0070260">
    <property type="term" value="F:5'-tyrosyl-DNA phosphodiesterase activity"/>
    <property type="evidence" value="ECO:0007669"/>
    <property type="project" value="TreeGrafter"/>
</dbReference>
<evidence type="ECO:0000313" key="15">
    <source>
        <dbReference type="EMBL" id="KAK6917280.1"/>
    </source>
</evidence>
<dbReference type="GO" id="GO:0005737">
    <property type="term" value="C:cytoplasm"/>
    <property type="evidence" value="ECO:0007669"/>
    <property type="project" value="TreeGrafter"/>
</dbReference>
<evidence type="ECO:0000256" key="1">
    <source>
        <dbReference type="ARBA" id="ARBA00001936"/>
    </source>
</evidence>
<keyword evidence="8" id="KW-0378">Hydrolase</keyword>
<reference evidence="15 16" key="1">
    <citation type="submission" date="2023-12" db="EMBL/GenBank/DDBJ databases">
        <title>A high-quality genome assembly for Dillenia turbinata (Dilleniales).</title>
        <authorList>
            <person name="Chanderbali A."/>
        </authorList>
    </citation>
    <scope>NUCLEOTIDE SEQUENCE [LARGE SCALE GENOMIC DNA]</scope>
    <source>
        <strain evidence="15">LSX21</strain>
        <tissue evidence="15">Leaf</tissue>
    </source>
</reference>
<evidence type="ECO:0000256" key="4">
    <source>
        <dbReference type="ARBA" id="ARBA00022722"/>
    </source>
</evidence>
<dbReference type="Gene3D" id="2.30.30.380">
    <property type="entry name" value="Zn-finger domain of Sec23/24"/>
    <property type="match status" value="1"/>
</dbReference>
<keyword evidence="7 13" id="KW-0863">Zinc-finger</keyword>
<name>A0AAN8YYV9_9MAGN</name>
<dbReference type="InterPro" id="IPR036443">
    <property type="entry name" value="Znf_RanBP2_sf"/>
</dbReference>
<keyword evidence="10" id="KW-0460">Magnesium</keyword>
<dbReference type="PANTHER" id="PTHR15822:SF4">
    <property type="entry name" value="TYROSYL-DNA PHOSPHODIESTERASE 2"/>
    <property type="match status" value="1"/>
</dbReference>
<dbReference type="SMART" id="SM00547">
    <property type="entry name" value="ZnF_RBZ"/>
    <property type="match status" value="2"/>
</dbReference>
<comment type="caution">
    <text evidence="15">The sequence shown here is derived from an EMBL/GenBank/DDBJ whole genome shotgun (WGS) entry which is preliminary data.</text>
</comment>
<evidence type="ECO:0000313" key="16">
    <source>
        <dbReference type="Proteomes" id="UP001370490"/>
    </source>
</evidence>
<evidence type="ECO:0000256" key="2">
    <source>
        <dbReference type="ARBA" id="ARBA00001946"/>
    </source>
</evidence>
<comment type="cofactor">
    <cofactor evidence="1">
        <name>Mn(2+)</name>
        <dbReference type="ChEBI" id="CHEBI:29035"/>
    </cofactor>
</comment>
<evidence type="ECO:0000256" key="10">
    <source>
        <dbReference type="ARBA" id="ARBA00022842"/>
    </source>
</evidence>
<dbReference type="EMBL" id="JBAMMX010000023">
    <property type="protein sequence ID" value="KAK6917280.1"/>
    <property type="molecule type" value="Genomic_DNA"/>
</dbReference>
<evidence type="ECO:0000259" key="14">
    <source>
        <dbReference type="PROSITE" id="PS50199"/>
    </source>
</evidence>
<dbReference type="InterPro" id="IPR001876">
    <property type="entry name" value="Znf_RanBP2"/>
</dbReference>
<dbReference type="CDD" id="cd09080">
    <property type="entry name" value="TDP2"/>
    <property type="match status" value="1"/>
</dbReference>
<dbReference type="InterPro" id="IPR051547">
    <property type="entry name" value="TDP2-like"/>
</dbReference>
<dbReference type="InterPro" id="IPR005135">
    <property type="entry name" value="Endo/exonuclease/phosphatase"/>
</dbReference>
<evidence type="ECO:0000256" key="3">
    <source>
        <dbReference type="ARBA" id="ARBA00004322"/>
    </source>
</evidence>
<keyword evidence="4" id="KW-0540">Nuclease</keyword>
<dbReference type="GO" id="GO:0006302">
    <property type="term" value="P:double-strand break repair"/>
    <property type="evidence" value="ECO:0007669"/>
    <property type="project" value="TreeGrafter"/>
</dbReference>
<keyword evidence="9" id="KW-0862">Zinc</keyword>
<accession>A0AAN8YYV9</accession>
<dbReference type="SUPFAM" id="SSF56219">
    <property type="entry name" value="DNase I-like"/>
    <property type="match status" value="1"/>
</dbReference>
<dbReference type="Pfam" id="PF03372">
    <property type="entry name" value="Exo_endo_phos"/>
    <property type="match status" value="1"/>
</dbReference>
<dbReference type="PROSITE" id="PS50199">
    <property type="entry name" value="ZF_RANBP2_2"/>
    <property type="match status" value="1"/>
</dbReference>
<feature type="domain" description="RanBP2-type" evidence="14">
    <location>
        <begin position="69"/>
        <end position="98"/>
    </location>
</feature>
<protein>
    <submittedName>
        <fullName evidence="15">Endonuclease/exonuclease/phosphatase</fullName>
    </submittedName>
</protein>
<keyword evidence="6" id="KW-0227">DNA damage</keyword>
<sequence>MFGKRCFSYVKTVASVTKPFISNPGKTLHVQIQPKSMSWTCTRCTFLNPSSQSSTCEICFNPSSSTHSSESKWSCKACTFLNPCKNSNCEMCGTRASALMLEEFDLSDTDGDLSDSAVGSIFLPLRACKRKKFDSTVDDDGVEIGGCRGAKSKNKNMALSGATDVETTLSSVKILSYNVWFREDLEIFERMRAIGELIKLHSPDVICLQEVTPNIYEIFQQSSWWQSYRCSVSSEMAKTRRYFCMQLSKLPVKSFNNKPFHNSIMGRELCITEVEVQDEKPLVVATSHLESPCPAPPTWNQRYSKERVEQAKGVVTLLKKYPNVIFGGDMNWDDKLDGDFPLSDGWVDAWIALRPEENGWTYDTKSNQMLSGNYPLQKRLDRFVCCFRDFKITEIDMIGTEAIQGLSYSKEKKVKREVKKLILPVLPSDHYGLLLTICKK</sequence>
<evidence type="ECO:0000256" key="11">
    <source>
        <dbReference type="ARBA" id="ARBA00023204"/>
    </source>
</evidence>
<dbReference type="PROSITE" id="PS01358">
    <property type="entry name" value="ZF_RANBP2_1"/>
    <property type="match status" value="1"/>
</dbReference>
<keyword evidence="5" id="KW-0479">Metal-binding</keyword>
<dbReference type="GO" id="GO:0008270">
    <property type="term" value="F:zinc ion binding"/>
    <property type="evidence" value="ECO:0007669"/>
    <property type="project" value="UniProtKB-KW"/>
</dbReference>
<keyword evidence="11" id="KW-0234">DNA repair</keyword>
<evidence type="ECO:0000256" key="13">
    <source>
        <dbReference type="PROSITE-ProRule" id="PRU00322"/>
    </source>
</evidence>
<evidence type="ECO:0000256" key="5">
    <source>
        <dbReference type="ARBA" id="ARBA00022723"/>
    </source>
</evidence>
<organism evidence="15 16">
    <name type="scientific">Dillenia turbinata</name>
    <dbReference type="NCBI Taxonomy" id="194707"/>
    <lineage>
        <taxon>Eukaryota</taxon>
        <taxon>Viridiplantae</taxon>
        <taxon>Streptophyta</taxon>
        <taxon>Embryophyta</taxon>
        <taxon>Tracheophyta</taxon>
        <taxon>Spermatophyta</taxon>
        <taxon>Magnoliopsida</taxon>
        <taxon>eudicotyledons</taxon>
        <taxon>Gunneridae</taxon>
        <taxon>Pentapetalae</taxon>
        <taxon>Dilleniales</taxon>
        <taxon>Dilleniaceae</taxon>
        <taxon>Dillenia</taxon>
    </lineage>
</organism>
<dbReference type="AlphaFoldDB" id="A0AAN8YYV9"/>
<gene>
    <name evidence="15" type="ORF">RJ641_018031</name>
</gene>
<comment type="subcellular location">
    <subcellularLocation>
        <location evidence="3">Nucleus</location>
        <location evidence="3">PML body</location>
    </subcellularLocation>
</comment>
<keyword evidence="15" id="KW-0255">Endonuclease</keyword>
<dbReference type="FunFam" id="3.60.10.10:FF:000058">
    <property type="entry name" value="Tyrosyl-DNA phosphodiesterase 2"/>
    <property type="match status" value="1"/>
</dbReference>
<evidence type="ECO:0000256" key="12">
    <source>
        <dbReference type="ARBA" id="ARBA00023242"/>
    </source>
</evidence>